<dbReference type="GeneID" id="63834057"/>
<evidence type="ECO:0000259" key="1">
    <source>
        <dbReference type="Pfam" id="PF11790"/>
    </source>
</evidence>
<evidence type="ECO:0000313" key="3">
    <source>
        <dbReference type="Proteomes" id="UP000803844"/>
    </source>
</evidence>
<dbReference type="PANTHER" id="PTHR34154">
    <property type="entry name" value="ALKALI-SENSITIVE LINKAGE PROTEIN 1"/>
    <property type="match status" value="1"/>
</dbReference>
<accession>A0A9P4Y582</accession>
<feature type="domain" description="Asl1-like glycosyl hydrolase catalytic" evidence="1">
    <location>
        <begin position="3"/>
        <end position="226"/>
    </location>
</feature>
<name>A0A9P4Y582_CRYP1</name>
<dbReference type="PANTHER" id="PTHR34154:SF10">
    <property type="entry name" value="ASL1-LIKE GLYCOSYL HYDROLASE CATALYTIC DOMAIN-CONTAINING PROTEIN"/>
    <property type="match status" value="1"/>
</dbReference>
<evidence type="ECO:0000313" key="2">
    <source>
        <dbReference type="EMBL" id="KAF3766763.1"/>
    </source>
</evidence>
<dbReference type="InterPro" id="IPR053183">
    <property type="entry name" value="ASL1"/>
</dbReference>
<dbReference type="RefSeq" id="XP_040777724.1">
    <property type="nucleotide sequence ID" value="XM_040916928.1"/>
</dbReference>
<sequence length="259" mass="28485">KRGLGYNENIPLKEFGDTGTQITWQYNWGSSTAHKQGAREYVPMLWSNYTGANVTWMGDAQAWLTNGSTHLLAFNEPELSSQANLAPADAAALYLQFLQPFAGQAKLGGPAVSNDGWDWINQFLGNCSECTIDFLPIHWYNPWNLTSDLETWVEKICGLPGRRPVWVTENAAALTPVQQNTFLQQAINFLDNEPCVERYAYFGSADGDESLLANGGPALSTLGKQYAYGGGVLVNTTAAGQTHKCARKRGHGHHGHRQH</sequence>
<dbReference type="AlphaFoldDB" id="A0A9P4Y582"/>
<proteinExistence type="predicted"/>
<protein>
    <recommendedName>
        <fullName evidence="1">Asl1-like glycosyl hydrolase catalytic domain-containing protein</fullName>
    </recommendedName>
</protein>
<reference evidence="2" key="1">
    <citation type="journal article" date="2020" name="Phytopathology">
        <title>Genome sequence of the chestnut blight fungus Cryphonectria parasitica EP155: A fundamental resource for an archetypical invasive plant pathogen.</title>
        <authorList>
            <person name="Crouch J.A."/>
            <person name="Dawe A."/>
            <person name="Aerts A."/>
            <person name="Barry K."/>
            <person name="Churchill A.C.L."/>
            <person name="Grimwood J."/>
            <person name="Hillman B."/>
            <person name="Milgroom M.G."/>
            <person name="Pangilinan J."/>
            <person name="Smith M."/>
            <person name="Salamov A."/>
            <person name="Schmutz J."/>
            <person name="Yadav J."/>
            <person name="Grigoriev I.V."/>
            <person name="Nuss D."/>
        </authorList>
    </citation>
    <scope>NUCLEOTIDE SEQUENCE</scope>
    <source>
        <strain evidence="2">EP155</strain>
    </source>
</reference>
<dbReference type="InterPro" id="IPR024655">
    <property type="entry name" value="Asl1_glyco_hydro_catalytic"/>
</dbReference>
<dbReference type="Gene3D" id="3.20.20.80">
    <property type="entry name" value="Glycosidases"/>
    <property type="match status" value="1"/>
</dbReference>
<dbReference type="EMBL" id="MU032346">
    <property type="protein sequence ID" value="KAF3766763.1"/>
    <property type="molecule type" value="Genomic_DNA"/>
</dbReference>
<organism evidence="2 3">
    <name type="scientific">Cryphonectria parasitica (strain ATCC 38755 / EP155)</name>
    <dbReference type="NCBI Taxonomy" id="660469"/>
    <lineage>
        <taxon>Eukaryota</taxon>
        <taxon>Fungi</taxon>
        <taxon>Dikarya</taxon>
        <taxon>Ascomycota</taxon>
        <taxon>Pezizomycotina</taxon>
        <taxon>Sordariomycetes</taxon>
        <taxon>Sordariomycetidae</taxon>
        <taxon>Diaporthales</taxon>
        <taxon>Cryphonectriaceae</taxon>
        <taxon>Cryphonectria-Endothia species complex</taxon>
        <taxon>Cryphonectria</taxon>
    </lineage>
</organism>
<dbReference type="GO" id="GO:0009277">
    <property type="term" value="C:fungal-type cell wall"/>
    <property type="evidence" value="ECO:0007669"/>
    <property type="project" value="TreeGrafter"/>
</dbReference>
<dbReference type="Pfam" id="PF11790">
    <property type="entry name" value="Glyco_hydro_cc"/>
    <property type="match status" value="1"/>
</dbReference>
<comment type="caution">
    <text evidence="2">The sequence shown here is derived from an EMBL/GenBank/DDBJ whole genome shotgun (WGS) entry which is preliminary data.</text>
</comment>
<gene>
    <name evidence="2" type="ORF">M406DRAFT_253877</name>
</gene>
<feature type="non-terminal residue" evidence="2">
    <location>
        <position position="1"/>
    </location>
</feature>
<dbReference type="InterPro" id="IPR017853">
    <property type="entry name" value="GH"/>
</dbReference>
<dbReference type="OrthoDB" id="43654at2759"/>
<dbReference type="GO" id="GO:0071966">
    <property type="term" value="P:fungal-type cell wall polysaccharide metabolic process"/>
    <property type="evidence" value="ECO:0007669"/>
    <property type="project" value="TreeGrafter"/>
</dbReference>
<keyword evidence="3" id="KW-1185">Reference proteome</keyword>
<dbReference type="SUPFAM" id="SSF51445">
    <property type="entry name" value="(Trans)glycosidases"/>
    <property type="match status" value="1"/>
</dbReference>
<dbReference type="Proteomes" id="UP000803844">
    <property type="component" value="Unassembled WGS sequence"/>
</dbReference>